<dbReference type="EMBL" id="JAAARO010000022">
    <property type="protein sequence ID" value="KAF5726441.1"/>
    <property type="molecule type" value="Genomic_DNA"/>
</dbReference>
<dbReference type="Proteomes" id="UP000593562">
    <property type="component" value="Unassembled WGS sequence"/>
</dbReference>
<keyword evidence="3" id="KW-1185">Reference proteome</keyword>
<name>A0A7J7BX40_TRIWF</name>
<evidence type="ECO:0000256" key="1">
    <source>
        <dbReference type="SAM" id="Phobius"/>
    </source>
</evidence>
<evidence type="ECO:0000313" key="2">
    <source>
        <dbReference type="EMBL" id="KAF5726441.1"/>
    </source>
</evidence>
<organism evidence="2 3">
    <name type="scientific">Tripterygium wilfordii</name>
    <name type="common">Thunder God vine</name>
    <dbReference type="NCBI Taxonomy" id="458696"/>
    <lineage>
        <taxon>Eukaryota</taxon>
        <taxon>Viridiplantae</taxon>
        <taxon>Streptophyta</taxon>
        <taxon>Embryophyta</taxon>
        <taxon>Tracheophyta</taxon>
        <taxon>Spermatophyta</taxon>
        <taxon>Magnoliopsida</taxon>
        <taxon>eudicotyledons</taxon>
        <taxon>Gunneridae</taxon>
        <taxon>Pentapetalae</taxon>
        <taxon>rosids</taxon>
        <taxon>fabids</taxon>
        <taxon>Celastrales</taxon>
        <taxon>Celastraceae</taxon>
        <taxon>Tripterygium</taxon>
    </lineage>
</organism>
<gene>
    <name evidence="2" type="ORF">HS088_TW22G00119</name>
</gene>
<keyword evidence="1" id="KW-0472">Membrane</keyword>
<reference evidence="2 3" key="1">
    <citation type="journal article" date="2020" name="Nat. Commun.">
        <title>Genome of Tripterygium wilfordii and identification of cytochrome P450 involved in triptolide biosynthesis.</title>
        <authorList>
            <person name="Tu L."/>
            <person name="Su P."/>
            <person name="Zhang Z."/>
            <person name="Gao L."/>
            <person name="Wang J."/>
            <person name="Hu T."/>
            <person name="Zhou J."/>
            <person name="Zhang Y."/>
            <person name="Zhao Y."/>
            <person name="Liu Y."/>
            <person name="Song Y."/>
            <person name="Tong Y."/>
            <person name="Lu Y."/>
            <person name="Yang J."/>
            <person name="Xu C."/>
            <person name="Jia M."/>
            <person name="Peters R.J."/>
            <person name="Huang L."/>
            <person name="Gao W."/>
        </authorList>
    </citation>
    <scope>NUCLEOTIDE SEQUENCE [LARGE SCALE GENOMIC DNA]</scope>
    <source>
        <strain evidence="3">cv. XIE 37</strain>
        <tissue evidence="2">Leaf</tissue>
    </source>
</reference>
<dbReference type="AlphaFoldDB" id="A0A7J7BX40"/>
<protein>
    <submittedName>
        <fullName evidence="2">Uncharacterized protein</fullName>
    </submittedName>
</protein>
<feature type="transmembrane region" description="Helical" evidence="1">
    <location>
        <begin position="12"/>
        <end position="37"/>
    </location>
</feature>
<comment type="caution">
    <text evidence="2">The sequence shown here is derived from an EMBL/GenBank/DDBJ whole genome shotgun (WGS) entry which is preliminary data.</text>
</comment>
<proteinExistence type="predicted"/>
<evidence type="ECO:0000313" key="3">
    <source>
        <dbReference type="Proteomes" id="UP000593562"/>
    </source>
</evidence>
<keyword evidence="1" id="KW-0812">Transmembrane</keyword>
<sequence length="104" mass="11908">MRRPLLLECSIWLVKGGLLASHLPLGFFYSLFLLIPFDLRNYVMLMLQVVSDCWEDSWKDSRRNRKVLDFKIFCNPIDHEILIPVISVGHAVLIAQAHSISVAG</sequence>
<keyword evidence="1" id="KW-1133">Transmembrane helix</keyword>
<accession>A0A7J7BX40</accession>
<dbReference type="InParanoid" id="A0A7J7BX40"/>